<dbReference type="InterPro" id="IPR035979">
    <property type="entry name" value="RBD_domain_sf"/>
</dbReference>
<dbReference type="SUPFAM" id="SSF54928">
    <property type="entry name" value="RNA-binding domain, RBD"/>
    <property type="match status" value="2"/>
</dbReference>
<organism evidence="5 8">
    <name type="scientific">Adineta ricciae</name>
    <name type="common">Rotifer</name>
    <dbReference type="NCBI Taxonomy" id="249248"/>
    <lineage>
        <taxon>Eukaryota</taxon>
        <taxon>Metazoa</taxon>
        <taxon>Spiralia</taxon>
        <taxon>Gnathifera</taxon>
        <taxon>Rotifera</taxon>
        <taxon>Eurotatoria</taxon>
        <taxon>Bdelloidea</taxon>
        <taxon>Adinetida</taxon>
        <taxon>Adinetidae</taxon>
        <taxon>Adineta</taxon>
    </lineage>
</organism>
<reference evidence="5" key="1">
    <citation type="submission" date="2021-02" db="EMBL/GenBank/DDBJ databases">
        <authorList>
            <person name="Nowell W R."/>
        </authorList>
    </citation>
    <scope>NUCLEOTIDE SEQUENCE</scope>
</reference>
<evidence type="ECO:0000259" key="4">
    <source>
        <dbReference type="PROSITE" id="PS50102"/>
    </source>
</evidence>
<keyword evidence="1" id="KW-0694">RNA-binding</keyword>
<feature type="region of interest" description="Disordered" evidence="2">
    <location>
        <begin position="1"/>
        <end position="27"/>
    </location>
</feature>
<name>A0A813R3L1_ADIRI</name>
<dbReference type="SMART" id="SM00220">
    <property type="entry name" value="S_TKc"/>
    <property type="match status" value="1"/>
</dbReference>
<dbReference type="GO" id="GO:0005524">
    <property type="term" value="F:ATP binding"/>
    <property type="evidence" value="ECO:0007669"/>
    <property type="project" value="InterPro"/>
</dbReference>
<dbReference type="PROSITE" id="PS50011">
    <property type="entry name" value="PROTEIN_KINASE_DOM"/>
    <property type="match status" value="1"/>
</dbReference>
<dbReference type="InterPro" id="IPR000504">
    <property type="entry name" value="RRM_dom"/>
</dbReference>
<dbReference type="GO" id="GO:0004674">
    <property type="term" value="F:protein serine/threonine kinase activity"/>
    <property type="evidence" value="ECO:0007669"/>
    <property type="project" value="TreeGrafter"/>
</dbReference>
<feature type="compositionally biased region" description="Basic and acidic residues" evidence="2">
    <location>
        <begin position="1"/>
        <end position="16"/>
    </location>
</feature>
<dbReference type="InterPro" id="IPR011009">
    <property type="entry name" value="Kinase-like_dom_sf"/>
</dbReference>
<dbReference type="PROSITE" id="PS50102">
    <property type="entry name" value="RRM"/>
    <property type="match status" value="2"/>
</dbReference>
<sequence length="937" mass="108186">MADKNHPQKDRPRFVYDHSPSGALPPNVMGTESSKYTVLVKHIPAQVSRQTIIDFASRFGTLRAEPYITQSTEKLRKLACLTFTEQAAVERCMNGDRQSYNLNGYPISVQRYLPVGLTFTESYRLLLSFIENSSNVVLSEDDIRSYFETNYGKVKAFAWTSEHTAMIDFEDYDAVDRAVLNSIIHPIIGVKIRLEKVKSSFVRAAYLQPIADGSRYCVHVRNIPSHVSGERLATTFNSNVWDVLIRKGRFLERDPMEAWILNIPTMSEAEQLASSVTDIDEVEIRCEAVREPINEWTLCSGNRDGWCKHDRECIYRHITCVSGDECKNEECPFSHSKQRKIIPVPRYRPAGPVEQQYRIKIDGIPYNMTPTELVVELKKQPPSLVKFIEAPEVPKGSITRHFYVTRQAAEKLARTRVFQWHNYPIRDSYVVKCQLEYDRITTTDHLSAATEADIQTNNQRLRSVFAPLSPGPKEINGMPSKWAWTNRLLSNETSRVYLVYSSEPTDDRLGAMKLFRPANDLDLKRAKRELLALKALENAITSLNKSVVVHVYQSNVLDATRKNGQPLWIITQITSELTLEDFVNRYKSQVTFENILNITCQLLELIQQCHKHRIIHRNLQPRNILVELNRDRASSESIKLALIDFSVAWFDHQQKSTDDQDDIRIIEQTIEEHTSRTGNNMYNILQRLLTARTAEQRRDSSIDSLSICYILFWLLTEEWPDCVDYASFPHRNDDKQQKIHEKLGEFQNAGHIRQQIMHVFDRSFDPSGKKWSVDELWTHVNEIHKSTVDFEIAHLHDLFPLISNTTSLAKVDQYARFVTLIAFIKQKFIQQYSSCVKWSTSGNKWSNKNKDIEVKNTDELTYDYQDRHCSTSIICLVQFDLEPATFSIGSMDSMGTMDLKILCNVEKGTDDMDVSMYFDLAVKRLVRDKLKQNYSLP</sequence>
<evidence type="ECO:0000256" key="1">
    <source>
        <dbReference type="PROSITE-ProRule" id="PRU00176"/>
    </source>
</evidence>
<dbReference type="GO" id="GO:0003723">
    <property type="term" value="F:RNA binding"/>
    <property type="evidence" value="ECO:0007669"/>
    <property type="project" value="UniProtKB-UniRule"/>
</dbReference>
<dbReference type="Proteomes" id="UP000663828">
    <property type="component" value="Unassembled WGS sequence"/>
</dbReference>
<feature type="domain" description="Protein kinase" evidence="3">
    <location>
        <begin position="482"/>
        <end position="799"/>
    </location>
</feature>
<gene>
    <name evidence="5" type="ORF">EDS130_LOCUS3634</name>
    <name evidence="6" type="ORF">XAT740_LOCUS27693</name>
</gene>
<dbReference type="SMART" id="SM00360">
    <property type="entry name" value="RRM"/>
    <property type="match status" value="2"/>
</dbReference>
<dbReference type="GO" id="GO:0044773">
    <property type="term" value="P:mitotic DNA damage checkpoint signaling"/>
    <property type="evidence" value="ECO:0007669"/>
    <property type="project" value="TreeGrafter"/>
</dbReference>
<dbReference type="PANTHER" id="PTHR44167:SF24">
    <property type="entry name" value="SERINE_THREONINE-PROTEIN KINASE CHK2"/>
    <property type="match status" value="1"/>
</dbReference>
<dbReference type="Gene3D" id="1.10.510.10">
    <property type="entry name" value="Transferase(Phosphotransferase) domain 1"/>
    <property type="match status" value="1"/>
</dbReference>
<evidence type="ECO:0000259" key="3">
    <source>
        <dbReference type="PROSITE" id="PS50011"/>
    </source>
</evidence>
<feature type="domain" description="RRM" evidence="4">
    <location>
        <begin position="123"/>
        <end position="199"/>
    </location>
</feature>
<dbReference type="EMBL" id="CAJNOJ010000009">
    <property type="protein sequence ID" value="CAF0777031.1"/>
    <property type="molecule type" value="Genomic_DNA"/>
</dbReference>
<comment type="caution">
    <text evidence="5">The sequence shown here is derived from an EMBL/GenBank/DDBJ whole genome shotgun (WGS) entry which is preliminary data.</text>
</comment>
<evidence type="ECO:0000256" key="2">
    <source>
        <dbReference type="SAM" id="MobiDB-lite"/>
    </source>
</evidence>
<dbReference type="OrthoDB" id="10043719at2759"/>
<dbReference type="InterPro" id="IPR000719">
    <property type="entry name" value="Prot_kinase_dom"/>
</dbReference>
<evidence type="ECO:0000313" key="8">
    <source>
        <dbReference type="Proteomes" id="UP000663852"/>
    </source>
</evidence>
<dbReference type="InterPro" id="IPR012677">
    <property type="entry name" value="Nucleotide-bd_a/b_plait_sf"/>
</dbReference>
<evidence type="ECO:0000313" key="7">
    <source>
        <dbReference type="Proteomes" id="UP000663828"/>
    </source>
</evidence>
<proteinExistence type="predicted"/>
<protein>
    <submittedName>
        <fullName evidence="5">Uncharacterized protein</fullName>
    </submittedName>
</protein>
<accession>A0A813R3L1</accession>
<dbReference type="Gene3D" id="3.30.70.330">
    <property type="match status" value="1"/>
</dbReference>
<dbReference type="PANTHER" id="PTHR44167">
    <property type="entry name" value="OVARIAN-SPECIFIC SERINE/THREONINE-PROTEIN KINASE LOK-RELATED"/>
    <property type="match status" value="1"/>
</dbReference>
<dbReference type="GO" id="GO:0005634">
    <property type="term" value="C:nucleus"/>
    <property type="evidence" value="ECO:0007669"/>
    <property type="project" value="TreeGrafter"/>
</dbReference>
<dbReference type="AlphaFoldDB" id="A0A813R3L1"/>
<dbReference type="EMBL" id="CAJNOR010002327">
    <property type="protein sequence ID" value="CAF1278653.1"/>
    <property type="molecule type" value="Genomic_DNA"/>
</dbReference>
<keyword evidence="7" id="KW-1185">Reference proteome</keyword>
<evidence type="ECO:0000313" key="5">
    <source>
        <dbReference type="EMBL" id="CAF0777031.1"/>
    </source>
</evidence>
<dbReference type="Pfam" id="PF00069">
    <property type="entry name" value="Pkinase"/>
    <property type="match status" value="1"/>
</dbReference>
<feature type="domain" description="RRM" evidence="4">
    <location>
        <begin position="36"/>
        <end position="120"/>
    </location>
</feature>
<evidence type="ECO:0000313" key="6">
    <source>
        <dbReference type="EMBL" id="CAF1278653.1"/>
    </source>
</evidence>
<dbReference type="Proteomes" id="UP000663852">
    <property type="component" value="Unassembled WGS sequence"/>
</dbReference>
<dbReference type="SUPFAM" id="SSF56112">
    <property type="entry name" value="Protein kinase-like (PK-like)"/>
    <property type="match status" value="1"/>
</dbReference>